<evidence type="ECO:0000256" key="5">
    <source>
        <dbReference type="SAM" id="MobiDB-lite"/>
    </source>
</evidence>
<evidence type="ECO:0000256" key="3">
    <source>
        <dbReference type="ARBA" id="ARBA00022806"/>
    </source>
</evidence>
<dbReference type="GO" id="GO:0005524">
    <property type="term" value="F:ATP binding"/>
    <property type="evidence" value="ECO:0007669"/>
    <property type="project" value="UniProtKB-KW"/>
</dbReference>
<dbReference type="Pfam" id="PF00270">
    <property type="entry name" value="DEAD"/>
    <property type="match status" value="1"/>
</dbReference>
<dbReference type="SMART" id="SM00490">
    <property type="entry name" value="HELICc"/>
    <property type="match status" value="1"/>
</dbReference>
<feature type="region of interest" description="Disordered" evidence="5">
    <location>
        <begin position="452"/>
        <end position="486"/>
    </location>
</feature>
<dbReference type="Pfam" id="PF00271">
    <property type="entry name" value="Helicase_C"/>
    <property type="match status" value="1"/>
</dbReference>
<dbReference type="EMBL" id="LN714500">
    <property type="protein sequence ID" value="CEL76513.1"/>
    <property type="molecule type" value="Genomic_DNA"/>
</dbReference>
<feature type="region of interest" description="Disordered" evidence="5">
    <location>
        <begin position="236"/>
        <end position="376"/>
    </location>
</feature>
<protein>
    <submittedName>
        <fullName evidence="8">RNA helicase, putative</fullName>
    </submittedName>
</protein>
<evidence type="ECO:0000256" key="2">
    <source>
        <dbReference type="ARBA" id="ARBA00022801"/>
    </source>
</evidence>
<dbReference type="GO" id="GO:0016787">
    <property type="term" value="F:hydrolase activity"/>
    <property type="evidence" value="ECO:0007669"/>
    <property type="project" value="UniProtKB-KW"/>
</dbReference>
<evidence type="ECO:0000256" key="1">
    <source>
        <dbReference type="ARBA" id="ARBA00022741"/>
    </source>
</evidence>
<gene>
    <name evidence="8" type="ORF">BN1205_067065</name>
</gene>
<evidence type="ECO:0000313" key="8">
    <source>
        <dbReference type="EMBL" id="CEL76513.1"/>
    </source>
</evidence>
<dbReference type="GO" id="GO:0005829">
    <property type="term" value="C:cytosol"/>
    <property type="evidence" value="ECO:0007669"/>
    <property type="project" value="TreeGrafter"/>
</dbReference>
<dbReference type="SMART" id="SM00487">
    <property type="entry name" value="DEXDc"/>
    <property type="match status" value="1"/>
</dbReference>
<feature type="domain" description="Helicase C-terminal" evidence="7">
    <location>
        <begin position="781"/>
        <end position="927"/>
    </location>
</feature>
<dbReference type="CDD" id="cd18787">
    <property type="entry name" value="SF2_C_DEAD"/>
    <property type="match status" value="1"/>
</dbReference>
<dbReference type="Gene3D" id="3.40.50.300">
    <property type="entry name" value="P-loop containing nucleotide triphosphate hydrolases"/>
    <property type="match status" value="2"/>
</dbReference>
<dbReference type="InterPro" id="IPR011545">
    <property type="entry name" value="DEAD/DEAH_box_helicase_dom"/>
</dbReference>
<proteinExistence type="predicted"/>
<feature type="domain" description="Helicase ATP-binding" evidence="6">
    <location>
        <begin position="416"/>
        <end position="659"/>
    </location>
</feature>
<dbReference type="PANTHER" id="PTHR47959:SF1">
    <property type="entry name" value="ATP-DEPENDENT RNA HELICASE DBPA"/>
    <property type="match status" value="1"/>
</dbReference>
<feature type="region of interest" description="Disordered" evidence="5">
    <location>
        <begin position="606"/>
        <end position="627"/>
    </location>
</feature>
<dbReference type="SUPFAM" id="SSF52540">
    <property type="entry name" value="P-loop containing nucleoside triphosphate hydrolases"/>
    <property type="match status" value="1"/>
</dbReference>
<dbReference type="InterPro" id="IPR050079">
    <property type="entry name" value="DEAD_box_RNA_helicase"/>
</dbReference>
<accession>A0A0F7V8R5</accession>
<name>A0A0F7V8R5_TOXGV</name>
<dbReference type="PROSITE" id="PS51194">
    <property type="entry name" value="HELICASE_CTER"/>
    <property type="match status" value="1"/>
</dbReference>
<evidence type="ECO:0000256" key="4">
    <source>
        <dbReference type="ARBA" id="ARBA00022840"/>
    </source>
</evidence>
<evidence type="ECO:0000259" key="6">
    <source>
        <dbReference type="PROSITE" id="PS51192"/>
    </source>
</evidence>
<feature type="region of interest" description="Disordered" evidence="5">
    <location>
        <begin position="741"/>
        <end position="778"/>
    </location>
</feature>
<dbReference type="CDD" id="cd00268">
    <property type="entry name" value="DEADc"/>
    <property type="match status" value="1"/>
</dbReference>
<feature type="compositionally biased region" description="Basic and acidic residues" evidence="5">
    <location>
        <begin position="460"/>
        <end position="486"/>
    </location>
</feature>
<dbReference type="AlphaFoldDB" id="A0A0F7V8R5"/>
<dbReference type="InterPro" id="IPR027417">
    <property type="entry name" value="P-loop_NTPase"/>
</dbReference>
<dbReference type="GO" id="GO:0003724">
    <property type="term" value="F:RNA helicase activity"/>
    <property type="evidence" value="ECO:0007669"/>
    <property type="project" value="TreeGrafter"/>
</dbReference>
<keyword evidence="1" id="KW-0547">Nucleotide-binding</keyword>
<dbReference type="InterPro" id="IPR044742">
    <property type="entry name" value="DEAD/DEAH_RhlB"/>
</dbReference>
<organism evidence="8">
    <name type="scientific">Toxoplasma gondii (strain ATCC 50861 / VEG)</name>
    <dbReference type="NCBI Taxonomy" id="432359"/>
    <lineage>
        <taxon>Eukaryota</taxon>
        <taxon>Sar</taxon>
        <taxon>Alveolata</taxon>
        <taxon>Apicomplexa</taxon>
        <taxon>Conoidasida</taxon>
        <taxon>Coccidia</taxon>
        <taxon>Eucoccidiorida</taxon>
        <taxon>Eimeriorina</taxon>
        <taxon>Sarcocystidae</taxon>
        <taxon>Toxoplasma</taxon>
    </lineage>
</organism>
<feature type="region of interest" description="Disordered" evidence="5">
    <location>
        <begin position="195"/>
        <end position="216"/>
    </location>
</feature>
<feature type="compositionally biased region" description="Basic and acidic residues" evidence="5">
    <location>
        <begin position="751"/>
        <end position="778"/>
    </location>
</feature>
<feature type="compositionally biased region" description="Low complexity" evidence="5">
    <location>
        <begin position="171"/>
        <end position="185"/>
    </location>
</feature>
<dbReference type="GO" id="GO:0003676">
    <property type="term" value="F:nucleic acid binding"/>
    <property type="evidence" value="ECO:0007669"/>
    <property type="project" value="InterPro"/>
</dbReference>
<dbReference type="InterPro" id="IPR001650">
    <property type="entry name" value="Helicase_C-like"/>
</dbReference>
<keyword evidence="4" id="KW-0067">ATP-binding</keyword>
<feature type="region of interest" description="Disordered" evidence="5">
    <location>
        <begin position="171"/>
        <end position="190"/>
    </location>
</feature>
<evidence type="ECO:0000259" key="7">
    <source>
        <dbReference type="PROSITE" id="PS51194"/>
    </source>
</evidence>
<keyword evidence="3 8" id="KW-0347">Helicase</keyword>
<feature type="compositionally biased region" description="Low complexity" evidence="5">
    <location>
        <begin position="246"/>
        <end position="376"/>
    </location>
</feature>
<reference evidence="8" key="1">
    <citation type="journal article" date="2015" name="PLoS ONE">
        <title>Comprehensive Evaluation of Toxoplasma gondii VEG and Neospora caninum LIV Genomes with Tachyzoite Stage Transcriptome and Proteome Defines Novel Transcript Features.</title>
        <authorList>
            <person name="Ramaprasad A."/>
            <person name="Mourier T."/>
            <person name="Naeem R."/>
            <person name="Malas T.B."/>
            <person name="Moussa E."/>
            <person name="Panigrahi A."/>
            <person name="Vermont S.J."/>
            <person name="Otto T.D."/>
            <person name="Wastling J."/>
            <person name="Pain A."/>
        </authorList>
    </citation>
    <scope>NUCLEOTIDE SEQUENCE</scope>
    <source>
        <strain evidence="8">VEG</strain>
    </source>
</reference>
<dbReference type="InterPro" id="IPR014001">
    <property type="entry name" value="Helicase_ATP-bd"/>
</dbReference>
<sequence length="1147" mass="122528">MALINEFLLASLLPSPMSPLPREGLRRVFFQTRSAFSLGIGLPGGKTQYLRLQALSPSRRDLPLSSRWRPHAEAPGSLRRHWLCKSSRGTASSHCSIFLSELAIPRRKNSLVVDLPPSSRGAAGEKHHGECWKRTLKTLSCEGQTRLLSAVSPSFSSSSSLDLKSPSAFSASSASSAVSPGSLLSTRRRQCLTPARPRFRSFSTAEKPKVSSASSPEKAENWISAFLCSAEELALSPRKKKKPNDPASTSSSPASSPSSSPSLSPASSPSSSPSLSPASSPSSSPSLSPASSPSSSPSLSPASSPSSSPSLSPASSPSSSPSLSPASSPSSSPSLSPASSPSSSPSLSPASSPSSSPSLSPASSPSSSPSLSPASSRRGLLPLFRRVSRLPLEASLLRNLKTLGVSHLTQIQDACFLPILLGKDVVGAAKPGTGKTLAYLLPLLQRSLNASPAASEDCGDDARNGEEAGGTSRREAARENARREAPSRDAWGPSILILVPTRELCRQVAATVSALAPSLSMAVLDASWASVHAQERLLDSFAQGRGRPLDLVVGAPERCEKLFLSGHLRLGGLKACVIDEADALLRRGYADRVETLFCLRSAVRRDGEKDGDAGDGTPKRTREGRDFPRHRVQTLVFTAAMPTELQAIVDSHFKQATVVNLLKKTSLRTPSELAASASPLFSSRVAGESLEPADASASSTSLCSDTVRHLKCRIPRGPDSEVRMQTLLYLLAKALPAATHRQRASEAAASESRREQGNVEKKLGDTRGPEGGRAREEMHPRVASELLVAEEDTHKCIVFVETQQEVEQLAQHPFLQSWRVAPLHAGLEQEQRDTNLSRFRSGEAPVLIATDVVARGLDVPAVTLVVHLHPPVNPSTYIHRSGRAGRGGHVGDSVVLYSSSERGKLAEIVQQTRTRFLNLPPPTQAQQQETAIARTLYELLEVKEEHFRPLLARAESLLQTHGPSVFAAALAFLQGRHRLPRFSGARAELSDSEEFSSRSLLSGRKGFAAELDSPAAAARYLRTRLPESARHDAVGLVCKSVNGYVGDVAVVYANKLVDASDVFSAERPTEESWTGPPVYPLEELPRLVLSEAAKHLGRRRRRVQLPWAKMKQQGSGASAIVLGGRRKGEVLKTVADIKQHQRGIATL</sequence>
<dbReference type="PROSITE" id="PS51192">
    <property type="entry name" value="HELICASE_ATP_BIND_1"/>
    <property type="match status" value="1"/>
</dbReference>
<dbReference type="PANTHER" id="PTHR47959">
    <property type="entry name" value="ATP-DEPENDENT RNA HELICASE RHLE-RELATED"/>
    <property type="match status" value="1"/>
</dbReference>
<keyword evidence="2" id="KW-0378">Hydrolase</keyword>